<reference evidence="1" key="1">
    <citation type="submission" date="2020-08" db="EMBL/GenBank/DDBJ databases">
        <title>Multicomponent nature underlies the extraordinary mechanical properties of spider dragline silk.</title>
        <authorList>
            <person name="Kono N."/>
            <person name="Nakamura H."/>
            <person name="Mori M."/>
            <person name="Yoshida Y."/>
            <person name="Ohtoshi R."/>
            <person name="Malay A.D."/>
            <person name="Moran D.A.P."/>
            <person name="Tomita M."/>
            <person name="Numata K."/>
            <person name="Arakawa K."/>
        </authorList>
    </citation>
    <scope>NUCLEOTIDE SEQUENCE</scope>
</reference>
<feature type="non-terminal residue" evidence="1">
    <location>
        <position position="1"/>
    </location>
</feature>
<proteinExistence type="predicted"/>
<dbReference type="Proteomes" id="UP000887013">
    <property type="component" value="Unassembled WGS sequence"/>
</dbReference>
<name>A0A8X6IKC3_NEPPI</name>
<protein>
    <submittedName>
        <fullName evidence="1">Uncharacterized protein</fullName>
    </submittedName>
</protein>
<comment type="caution">
    <text evidence="1">The sequence shown here is derived from an EMBL/GenBank/DDBJ whole genome shotgun (WGS) entry which is preliminary data.</text>
</comment>
<sequence length="59" mass="7142">CLRIAFEKQEPSKKLWNFQENAELDEKMPLLRLYCTLHKEQTQIYEEVPKYSRHSTSVN</sequence>
<organism evidence="1 2">
    <name type="scientific">Nephila pilipes</name>
    <name type="common">Giant wood spider</name>
    <name type="synonym">Nephila maculata</name>
    <dbReference type="NCBI Taxonomy" id="299642"/>
    <lineage>
        <taxon>Eukaryota</taxon>
        <taxon>Metazoa</taxon>
        <taxon>Ecdysozoa</taxon>
        <taxon>Arthropoda</taxon>
        <taxon>Chelicerata</taxon>
        <taxon>Arachnida</taxon>
        <taxon>Araneae</taxon>
        <taxon>Araneomorphae</taxon>
        <taxon>Entelegynae</taxon>
        <taxon>Araneoidea</taxon>
        <taxon>Nephilidae</taxon>
        <taxon>Nephila</taxon>
    </lineage>
</organism>
<keyword evidence="2" id="KW-1185">Reference proteome</keyword>
<accession>A0A8X6IKC3</accession>
<gene>
    <name evidence="1" type="ORF">NPIL_361031</name>
</gene>
<evidence type="ECO:0000313" key="2">
    <source>
        <dbReference type="Proteomes" id="UP000887013"/>
    </source>
</evidence>
<dbReference type="EMBL" id="BMAW01090840">
    <property type="protein sequence ID" value="GFS46797.1"/>
    <property type="molecule type" value="Genomic_DNA"/>
</dbReference>
<evidence type="ECO:0000313" key="1">
    <source>
        <dbReference type="EMBL" id="GFS46797.1"/>
    </source>
</evidence>
<dbReference type="AlphaFoldDB" id="A0A8X6IKC3"/>